<gene>
    <name evidence="2" type="ORF">ERS852471_00563</name>
</gene>
<dbReference type="RefSeq" id="WP_156334249.1">
    <property type="nucleotide sequence ID" value="NZ_CABIXQ010000003.1"/>
</dbReference>
<dbReference type="Proteomes" id="UP000095594">
    <property type="component" value="Unassembled WGS sequence"/>
</dbReference>
<evidence type="ECO:0000256" key="1">
    <source>
        <dbReference type="SAM" id="Phobius"/>
    </source>
</evidence>
<accession>A0A174A6S6</accession>
<organism evidence="2 3">
    <name type="scientific">Clostridium disporicum</name>
    <dbReference type="NCBI Taxonomy" id="84024"/>
    <lineage>
        <taxon>Bacteria</taxon>
        <taxon>Bacillati</taxon>
        <taxon>Bacillota</taxon>
        <taxon>Clostridia</taxon>
        <taxon>Eubacteriales</taxon>
        <taxon>Clostridiaceae</taxon>
        <taxon>Clostridium</taxon>
    </lineage>
</organism>
<keyword evidence="1" id="KW-0472">Membrane</keyword>
<name>A0A174A6S6_9CLOT</name>
<proteinExistence type="predicted"/>
<feature type="transmembrane region" description="Helical" evidence="1">
    <location>
        <begin position="12"/>
        <end position="30"/>
    </location>
</feature>
<keyword evidence="1" id="KW-0812">Transmembrane</keyword>
<dbReference type="EMBL" id="CYZX01000003">
    <property type="protein sequence ID" value="CUN84341.1"/>
    <property type="molecule type" value="Genomic_DNA"/>
</dbReference>
<sequence>MNKKTINTIFKVVGLSMGVATLALSIITTIDINTSITLLSIGLTSLGIAQLSSEN</sequence>
<dbReference type="AlphaFoldDB" id="A0A174A6S6"/>
<keyword evidence="1" id="KW-1133">Transmembrane helix</keyword>
<protein>
    <submittedName>
        <fullName evidence="2">Uncharacterized protein</fullName>
    </submittedName>
</protein>
<evidence type="ECO:0000313" key="3">
    <source>
        <dbReference type="Proteomes" id="UP000095594"/>
    </source>
</evidence>
<reference evidence="2 3" key="1">
    <citation type="submission" date="2015-09" db="EMBL/GenBank/DDBJ databases">
        <authorList>
            <consortium name="Pathogen Informatics"/>
        </authorList>
    </citation>
    <scope>NUCLEOTIDE SEQUENCE [LARGE SCALE GENOMIC DNA]</scope>
    <source>
        <strain evidence="2 3">2789STDY5834856</strain>
    </source>
</reference>
<evidence type="ECO:0000313" key="2">
    <source>
        <dbReference type="EMBL" id="CUN84341.1"/>
    </source>
</evidence>